<dbReference type="Proteomes" id="UP001354931">
    <property type="component" value="Unassembled WGS sequence"/>
</dbReference>
<name>A0ABU6F3M7_9ACTN</name>
<comment type="caution">
    <text evidence="1">The sequence shown here is derived from an EMBL/GenBank/DDBJ whole genome shotgun (WGS) entry which is preliminary data.</text>
</comment>
<dbReference type="InterPro" id="IPR019646">
    <property type="entry name" value="Aminoglyc_AdlTrfase"/>
</dbReference>
<protein>
    <recommendedName>
        <fullName evidence="3">Amino acid transporter</fullName>
    </recommendedName>
</protein>
<dbReference type="Gene3D" id="3.30.460.40">
    <property type="match status" value="1"/>
</dbReference>
<organism evidence="1 2">
    <name type="scientific">Streptomyces endophyticus</name>
    <dbReference type="NCBI Taxonomy" id="714166"/>
    <lineage>
        <taxon>Bacteria</taxon>
        <taxon>Bacillati</taxon>
        <taxon>Actinomycetota</taxon>
        <taxon>Actinomycetes</taxon>
        <taxon>Kitasatosporales</taxon>
        <taxon>Streptomycetaceae</taxon>
        <taxon>Streptomyces</taxon>
    </lineage>
</organism>
<keyword evidence="2" id="KW-1185">Reference proteome</keyword>
<gene>
    <name evidence="1" type="ORF">OKJ99_13170</name>
</gene>
<reference evidence="1 2" key="1">
    <citation type="submission" date="2022-10" db="EMBL/GenBank/DDBJ databases">
        <authorList>
            <person name="Xie J."/>
            <person name="Shen N."/>
        </authorList>
    </citation>
    <scope>NUCLEOTIDE SEQUENCE [LARGE SCALE GENOMIC DNA]</scope>
    <source>
        <strain evidence="1 2">YIM65594</strain>
    </source>
</reference>
<proteinExistence type="predicted"/>
<evidence type="ECO:0000313" key="1">
    <source>
        <dbReference type="EMBL" id="MEB8338449.1"/>
    </source>
</evidence>
<dbReference type="Pfam" id="PF10706">
    <property type="entry name" value="Aminoglyc_resit"/>
    <property type="match status" value="1"/>
</dbReference>
<dbReference type="RefSeq" id="WP_326016231.1">
    <property type="nucleotide sequence ID" value="NZ_JAOZYC010000093.1"/>
</dbReference>
<evidence type="ECO:0000313" key="2">
    <source>
        <dbReference type="Proteomes" id="UP001354931"/>
    </source>
</evidence>
<sequence>MTESLPPGGVALSADELEARWADAWRPEHVAERLAGVRTPWCIAAGWALDLFLGGQSRPHGDLEIAVPAAGFSEIRDRFPEYVFDAVGSGRVWAGARAKALAATHQTWLRDPASDQFLFDVFREPHEGLTWIYRRDDSLRLPYDAIIARTADGIPYLVPELVLLFKAKAPRPKDQADFDAALPLLGQARRDALSGLLGRVHPGHPWLTALTVRPSRSPYPGRPSREAYRGEL</sequence>
<evidence type="ECO:0008006" key="3">
    <source>
        <dbReference type="Google" id="ProtNLM"/>
    </source>
</evidence>
<accession>A0ABU6F3M7</accession>
<dbReference type="EMBL" id="JAOZYC010000093">
    <property type="protein sequence ID" value="MEB8338449.1"/>
    <property type="molecule type" value="Genomic_DNA"/>
</dbReference>